<dbReference type="EMBL" id="VYXP01000011">
    <property type="protein sequence ID" value="KAA9129825.1"/>
    <property type="molecule type" value="Genomic_DNA"/>
</dbReference>
<dbReference type="RefSeq" id="WP_150865257.1">
    <property type="nucleotide sequence ID" value="NZ_VYXP01000011.1"/>
</dbReference>
<protein>
    <submittedName>
        <fullName evidence="2">Alpha/beta fold hydrolase</fullName>
    </submittedName>
</protein>
<comment type="caution">
    <text evidence="2">The sequence shown here is derived from an EMBL/GenBank/DDBJ whole genome shotgun (WGS) entry which is preliminary data.</text>
</comment>
<dbReference type="SUPFAM" id="SSF53474">
    <property type="entry name" value="alpha/beta-Hydrolases"/>
    <property type="match status" value="1"/>
</dbReference>
<dbReference type="InterPro" id="IPR000073">
    <property type="entry name" value="AB_hydrolase_1"/>
</dbReference>
<gene>
    <name evidence="2" type="ORF">F3N42_14325</name>
</gene>
<dbReference type="Gene3D" id="3.40.50.1820">
    <property type="entry name" value="alpha/beta hydrolase"/>
    <property type="match status" value="1"/>
</dbReference>
<evidence type="ECO:0000313" key="2">
    <source>
        <dbReference type="EMBL" id="KAA9129825.1"/>
    </source>
</evidence>
<dbReference type="GO" id="GO:0016787">
    <property type="term" value="F:hydrolase activity"/>
    <property type="evidence" value="ECO:0007669"/>
    <property type="project" value="UniProtKB-KW"/>
</dbReference>
<dbReference type="Pfam" id="PF12697">
    <property type="entry name" value="Abhydrolase_6"/>
    <property type="match status" value="1"/>
</dbReference>
<evidence type="ECO:0000313" key="3">
    <source>
        <dbReference type="Proteomes" id="UP000325372"/>
    </source>
</evidence>
<accession>A0A5N0T430</accession>
<dbReference type="InterPro" id="IPR029058">
    <property type="entry name" value="AB_hydrolase_fold"/>
</dbReference>
<sequence>MTSARTKTGLAYTAIFLFGGVIALLVTELAGLSRVELSPWHSLRLGKLQRTCVGGQVSTFSAWQECEEKLITRSGEMLAEAVEHWPALSRFDPASPTYDRQFTPDWNHTVELVPPRPVGGAVLLHGLSDSPYSLRAVALRLHDLGFHVVAPRLPGHGLFPGALNDARWQHWHKVTALSARHLRESLGEDAPVIMVGYSNGAALAMDHALSAIEHPDAPDYVLPDRMVFLSPALAVTRFARLGAAMETLARLPGLEGLAWNSVVPEFDPVKYNSFPVRAGYEIEVLLDHVERRLARFYEDGRLDALPPVLTLQSVVDDTVPPGPSLHRLYDRVHDERSELVLFDTNRETRVEGFLTPQGDHLAQLFSPDAVRDFSVTLVTNRKGPDGAMREVEAVTRSAGQSQTTRSPLGLVWPDNIYSLSHVAVPFPPDDPVYGDDASDGLRMGGLAVKGERGALQVPADLLARLRYNPFHDYLEQRLEAFVQPLIADQ</sequence>
<organism evidence="2 3">
    <name type="scientific">Marinihelvus fidelis</name>
    <dbReference type="NCBI Taxonomy" id="2613842"/>
    <lineage>
        <taxon>Bacteria</taxon>
        <taxon>Pseudomonadati</taxon>
        <taxon>Pseudomonadota</taxon>
        <taxon>Gammaproteobacteria</taxon>
        <taxon>Chromatiales</taxon>
        <taxon>Wenzhouxiangellaceae</taxon>
        <taxon>Marinihelvus</taxon>
    </lineage>
</organism>
<keyword evidence="3" id="KW-1185">Reference proteome</keyword>
<dbReference type="Proteomes" id="UP000325372">
    <property type="component" value="Unassembled WGS sequence"/>
</dbReference>
<name>A0A5N0T430_9GAMM</name>
<proteinExistence type="predicted"/>
<dbReference type="AlphaFoldDB" id="A0A5N0T430"/>
<reference evidence="2 3" key="1">
    <citation type="submission" date="2019-09" db="EMBL/GenBank/DDBJ databases">
        <title>Wenzhouxiangella sp. Genome sequencing and assembly.</title>
        <authorList>
            <person name="Zhang R."/>
        </authorList>
    </citation>
    <scope>NUCLEOTIDE SEQUENCE [LARGE SCALE GENOMIC DNA]</scope>
    <source>
        <strain evidence="2 3">W260</strain>
    </source>
</reference>
<feature type="domain" description="AB hydrolase-1" evidence="1">
    <location>
        <begin position="122"/>
        <end position="371"/>
    </location>
</feature>
<keyword evidence="2" id="KW-0378">Hydrolase</keyword>
<evidence type="ECO:0000259" key="1">
    <source>
        <dbReference type="Pfam" id="PF12697"/>
    </source>
</evidence>